<dbReference type="AlphaFoldDB" id="X1K1S8"/>
<sequence>WEYSTKCEGCGSENTVRKITKKDWKKAKLMDKMEIKSSPV</sequence>
<organism evidence="1">
    <name type="scientific">marine sediment metagenome</name>
    <dbReference type="NCBI Taxonomy" id="412755"/>
    <lineage>
        <taxon>unclassified sequences</taxon>
        <taxon>metagenomes</taxon>
        <taxon>ecological metagenomes</taxon>
    </lineage>
</organism>
<comment type="caution">
    <text evidence="1">The sequence shown here is derived from an EMBL/GenBank/DDBJ whole genome shotgun (WGS) entry which is preliminary data.</text>
</comment>
<proteinExistence type="predicted"/>
<reference evidence="1" key="1">
    <citation type="journal article" date="2014" name="Front. Microbiol.">
        <title>High frequency of phylogenetically diverse reductive dehalogenase-homologous genes in deep subseafloor sedimentary metagenomes.</title>
        <authorList>
            <person name="Kawai M."/>
            <person name="Futagami T."/>
            <person name="Toyoda A."/>
            <person name="Takaki Y."/>
            <person name="Nishi S."/>
            <person name="Hori S."/>
            <person name="Arai W."/>
            <person name="Tsubouchi T."/>
            <person name="Morono Y."/>
            <person name="Uchiyama I."/>
            <person name="Ito T."/>
            <person name="Fujiyama A."/>
            <person name="Inagaki F."/>
            <person name="Takami H."/>
        </authorList>
    </citation>
    <scope>NUCLEOTIDE SEQUENCE</scope>
    <source>
        <strain evidence="1">Expedition CK06-06</strain>
    </source>
</reference>
<accession>X1K1S8</accession>
<name>X1K1S8_9ZZZZ</name>
<protein>
    <submittedName>
        <fullName evidence="1">Uncharacterized protein</fullName>
    </submittedName>
</protein>
<evidence type="ECO:0000313" key="1">
    <source>
        <dbReference type="EMBL" id="GAH84244.1"/>
    </source>
</evidence>
<gene>
    <name evidence="1" type="ORF">S03H2_66865</name>
</gene>
<dbReference type="EMBL" id="BARU01043709">
    <property type="protein sequence ID" value="GAH84244.1"/>
    <property type="molecule type" value="Genomic_DNA"/>
</dbReference>
<feature type="non-terminal residue" evidence="1">
    <location>
        <position position="1"/>
    </location>
</feature>